<evidence type="ECO:0000313" key="4">
    <source>
        <dbReference type="Proteomes" id="UP001432322"/>
    </source>
</evidence>
<evidence type="ECO:0000256" key="2">
    <source>
        <dbReference type="SAM" id="Phobius"/>
    </source>
</evidence>
<dbReference type="InterPro" id="IPR004151">
    <property type="entry name" value="7TM_GPCR_serpentine_rcpt_Sre"/>
</dbReference>
<keyword evidence="2" id="KW-0812">Transmembrane</keyword>
<reference evidence="3" key="1">
    <citation type="submission" date="2023-10" db="EMBL/GenBank/DDBJ databases">
        <title>Genome assembly of Pristionchus species.</title>
        <authorList>
            <person name="Yoshida K."/>
            <person name="Sommer R.J."/>
        </authorList>
    </citation>
    <scope>NUCLEOTIDE SEQUENCE</scope>
    <source>
        <strain evidence="3">RS5133</strain>
    </source>
</reference>
<protein>
    <recommendedName>
        <fullName evidence="5">G protein-coupled receptor</fullName>
    </recommendedName>
</protein>
<name>A0AAV5VIP6_9BILA</name>
<comment type="similarity">
    <text evidence="1">Belongs to the nematode receptor-like protein sre family.</text>
</comment>
<dbReference type="PANTHER" id="PTHR47518">
    <property type="entry name" value="SERPENTINE RECEPTOR CLASS EPSILON-13-RELATED"/>
    <property type="match status" value="1"/>
</dbReference>
<dbReference type="GO" id="GO:0007606">
    <property type="term" value="P:sensory perception of chemical stimulus"/>
    <property type="evidence" value="ECO:0007669"/>
    <property type="project" value="InterPro"/>
</dbReference>
<comment type="caution">
    <text evidence="3">The sequence shown here is derived from an EMBL/GenBank/DDBJ whole genome shotgun (WGS) entry which is preliminary data.</text>
</comment>
<dbReference type="InterPro" id="IPR052854">
    <property type="entry name" value="Serpentine_rcpt_epsilon"/>
</dbReference>
<dbReference type="GO" id="GO:0016020">
    <property type="term" value="C:membrane"/>
    <property type="evidence" value="ECO:0007669"/>
    <property type="project" value="InterPro"/>
</dbReference>
<dbReference type="EMBL" id="BTSY01000003">
    <property type="protein sequence ID" value="GMT19399.1"/>
    <property type="molecule type" value="Genomic_DNA"/>
</dbReference>
<proteinExistence type="inferred from homology"/>
<keyword evidence="2" id="KW-0472">Membrane</keyword>
<evidence type="ECO:0000256" key="1">
    <source>
        <dbReference type="ARBA" id="ARBA00006803"/>
    </source>
</evidence>
<accession>A0AAV5VIP6</accession>
<feature type="non-terminal residue" evidence="3">
    <location>
        <position position="166"/>
    </location>
</feature>
<evidence type="ECO:0008006" key="5">
    <source>
        <dbReference type="Google" id="ProtNLM"/>
    </source>
</evidence>
<sequence length="166" mass="19258">MNSLIVIMLFSGFVRGGGIRHELAIPSFNLTSVHIFEATCFNFSSRFGYLFWIAFSAISFERALATYYVQDYERRFTSWISQTLFAIGMILFYGVDLLIENLISPYALIIFSLAFHMTFNFIAIPIIHRINLKYVDIHSSLSRKFQVAENVKVTRLIFPLFVLWIS</sequence>
<organism evidence="3 4">
    <name type="scientific">Pristionchus fissidentatus</name>
    <dbReference type="NCBI Taxonomy" id="1538716"/>
    <lineage>
        <taxon>Eukaryota</taxon>
        <taxon>Metazoa</taxon>
        <taxon>Ecdysozoa</taxon>
        <taxon>Nematoda</taxon>
        <taxon>Chromadorea</taxon>
        <taxon>Rhabditida</taxon>
        <taxon>Rhabditina</taxon>
        <taxon>Diplogasteromorpha</taxon>
        <taxon>Diplogasteroidea</taxon>
        <taxon>Neodiplogasteridae</taxon>
        <taxon>Pristionchus</taxon>
    </lineage>
</organism>
<dbReference type="Proteomes" id="UP001432322">
    <property type="component" value="Unassembled WGS sequence"/>
</dbReference>
<dbReference type="Pfam" id="PF03125">
    <property type="entry name" value="Sre"/>
    <property type="match status" value="1"/>
</dbReference>
<keyword evidence="4" id="KW-1185">Reference proteome</keyword>
<evidence type="ECO:0000313" key="3">
    <source>
        <dbReference type="EMBL" id="GMT19399.1"/>
    </source>
</evidence>
<feature type="transmembrane region" description="Helical" evidence="2">
    <location>
        <begin position="106"/>
        <end position="127"/>
    </location>
</feature>
<dbReference type="PANTHER" id="PTHR47518:SF9">
    <property type="entry name" value="SERPENTINE RECEPTOR, CLASS T"/>
    <property type="match status" value="1"/>
</dbReference>
<feature type="transmembrane region" description="Helical" evidence="2">
    <location>
        <begin position="49"/>
        <end position="69"/>
    </location>
</feature>
<gene>
    <name evidence="3" type="ORF">PFISCL1PPCAC_10696</name>
</gene>
<feature type="transmembrane region" description="Helical" evidence="2">
    <location>
        <begin position="76"/>
        <end position="94"/>
    </location>
</feature>
<keyword evidence="2" id="KW-1133">Transmembrane helix</keyword>
<dbReference type="AlphaFoldDB" id="A0AAV5VIP6"/>